<accession>A0A0R1R9A3</accession>
<evidence type="ECO:0000256" key="4">
    <source>
        <dbReference type="ARBA" id="ARBA00022475"/>
    </source>
</evidence>
<feature type="transmembrane region" description="Helical" evidence="12">
    <location>
        <begin position="131"/>
        <end position="150"/>
    </location>
</feature>
<dbReference type="InterPro" id="IPR003352">
    <property type="entry name" value="PTS_EIIC"/>
</dbReference>
<keyword evidence="5" id="KW-0597">Phosphoprotein</keyword>
<comment type="caution">
    <text evidence="14">The sequence shown here is derived from an EMBL/GenBank/DDBJ whole genome shotgun (WGS) entry which is preliminary data.</text>
</comment>
<dbReference type="Pfam" id="PF02378">
    <property type="entry name" value="PTS_EIIC"/>
    <property type="match status" value="1"/>
</dbReference>
<feature type="transmembrane region" description="Helical" evidence="12">
    <location>
        <begin position="162"/>
        <end position="183"/>
    </location>
</feature>
<name>A0A0R1R9A3_9LACO</name>
<sequence>MNMTTSIRQKVTKVGTVLTDMVMPNIAAFIACGLLAAVCAPHGWWPNAEIYRVVSLSQAYLIPMLLAFTGGSNVGGHRGGVVAAITAMGVIATAQSAAILGAMIAGPLAGWAVNTVDDWLRPHVKQGFEMLVNNFSAGILGILLALVSYYGLAPVVDAGANLLASGVASLICWHLLPLANLIIEPAKVLFLNNALNHGILTPLGTQAADQVGRSILFLVETNPGPGLGILLAFHYFGHGHSQKSAGNAAIIEFFGGIHEIYFPYVLSQPALILAASAGGVTGTFTFSTLGAGLTSVASPGSIISILLLTPQGIGNFLAVLAGVGLAAVVSFGVASVVLLRSHQPQSEVNATQHIQHAIRKIIITGTQGIGTPQMAVAILQAKLKPLNDITVSVVAEPISALTPDQNALFIAREDLVSMVHDQVPGEIRILGVTNYLKSPVYDQVLAMLQAQNQAK</sequence>
<dbReference type="PANTHER" id="PTHR30181">
    <property type="entry name" value="MANNITOL PERMEASE IIC COMPONENT"/>
    <property type="match status" value="1"/>
</dbReference>
<dbReference type="GO" id="GO:0008982">
    <property type="term" value="F:protein-N(PI)-phosphohistidine-sugar phosphotransferase activity"/>
    <property type="evidence" value="ECO:0007669"/>
    <property type="project" value="InterPro"/>
</dbReference>
<dbReference type="GO" id="GO:0005886">
    <property type="term" value="C:plasma membrane"/>
    <property type="evidence" value="ECO:0007669"/>
    <property type="project" value="UniProtKB-SubCell"/>
</dbReference>
<evidence type="ECO:0000256" key="6">
    <source>
        <dbReference type="ARBA" id="ARBA00022597"/>
    </source>
</evidence>
<dbReference type="Gene3D" id="3.40.50.2300">
    <property type="match status" value="1"/>
</dbReference>
<protein>
    <submittedName>
        <fullName evidence="14">PTS system mannitol-specific transporter subunit IIBC</fullName>
    </submittedName>
</protein>
<evidence type="ECO:0000256" key="7">
    <source>
        <dbReference type="ARBA" id="ARBA00022679"/>
    </source>
</evidence>
<feature type="transmembrane region" description="Helical" evidence="12">
    <location>
        <begin position="21"/>
        <end position="44"/>
    </location>
</feature>
<feature type="transmembrane region" description="Helical" evidence="12">
    <location>
        <begin position="289"/>
        <end position="309"/>
    </location>
</feature>
<dbReference type="GO" id="GO:0009401">
    <property type="term" value="P:phosphoenolpyruvate-dependent sugar phosphotransferase system"/>
    <property type="evidence" value="ECO:0007669"/>
    <property type="project" value="UniProtKB-KW"/>
</dbReference>
<organism evidence="14 15">
    <name type="scientific">Lacticaseibacillus manihotivorans DSM 13343 = JCM 12514</name>
    <dbReference type="NCBI Taxonomy" id="1423769"/>
    <lineage>
        <taxon>Bacteria</taxon>
        <taxon>Bacillati</taxon>
        <taxon>Bacillota</taxon>
        <taxon>Bacilli</taxon>
        <taxon>Lactobacillales</taxon>
        <taxon>Lactobacillaceae</taxon>
        <taxon>Lacticaseibacillus</taxon>
    </lineage>
</organism>
<evidence type="ECO:0000313" key="15">
    <source>
        <dbReference type="Proteomes" id="UP000051790"/>
    </source>
</evidence>
<evidence type="ECO:0000256" key="2">
    <source>
        <dbReference type="ARBA" id="ARBA00004651"/>
    </source>
</evidence>
<keyword evidence="3" id="KW-0813">Transport</keyword>
<evidence type="ECO:0000256" key="1">
    <source>
        <dbReference type="ARBA" id="ARBA00002434"/>
    </source>
</evidence>
<feature type="domain" description="PTS EIIC type-2" evidence="13">
    <location>
        <begin position="14"/>
        <end position="343"/>
    </location>
</feature>
<dbReference type="GO" id="GO:0090563">
    <property type="term" value="F:protein-phosphocysteine-sugar phosphotransferase activity"/>
    <property type="evidence" value="ECO:0007669"/>
    <property type="project" value="TreeGrafter"/>
</dbReference>
<reference evidence="14 15" key="1">
    <citation type="journal article" date="2015" name="Genome Announc.">
        <title>Expanding the biotechnology potential of lactobacilli through comparative genomics of 213 strains and associated genera.</title>
        <authorList>
            <person name="Sun Z."/>
            <person name="Harris H.M."/>
            <person name="McCann A."/>
            <person name="Guo C."/>
            <person name="Argimon S."/>
            <person name="Zhang W."/>
            <person name="Yang X."/>
            <person name="Jeffery I.B."/>
            <person name="Cooney J.C."/>
            <person name="Kagawa T.F."/>
            <person name="Liu W."/>
            <person name="Song Y."/>
            <person name="Salvetti E."/>
            <person name="Wrobel A."/>
            <person name="Rasinkangas P."/>
            <person name="Parkhill J."/>
            <person name="Rea M.C."/>
            <person name="O'Sullivan O."/>
            <person name="Ritari J."/>
            <person name="Douillard F.P."/>
            <person name="Paul Ross R."/>
            <person name="Yang R."/>
            <person name="Briner A.E."/>
            <person name="Felis G.E."/>
            <person name="de Vos W.M."/>
            <person name="Barrangou R."/>
            <person name="Klaenhammer T.R."/>
            <person name="Caufield P.W."/>
            <person name="Cui Y."/>
            <person name="Zhang H."/>
            <person name="O'Toole P.W."/>
        </authorList>
    </citation>
    <scope>NUCLEOTIDE SEQUENCE [LARGE SCALE GENOMIC DNA]</scope>
    <source>
        <strain evidence="14 15">DSM 13343</strain>
    </source>
</reference>
<evidence type="ECO:0000256" key="8">
    <source>
        <dbReference type="ARBA" id="ARBA00022683"/>
    </source>
</evidence>
<evidence type="ECO:0000256" key="10">
    <source>
        <dbReference type="ARBA" id="ARBA00022989"/>
    </source>
</evidence>
<dbReference type="EMBL" id="AZEU01000073">
    <property type="protein sequence ID" value="KRL49779.1"/>
    <property type="molecule type" value="Genomic_DNA"/>
</dbReference>
<feature type="transmembrane region" description="Helical" evidence="12">
    <location>
        <begin position="316"/>
        <end position="339"/>
    </location>
</feature>
<dbReference type="AlphaFoldDB" id="A0A0R1R9A3"/>
<feature type="transmembrane region" description="Helical" evidence="12">
    <location>
        <begin position="81"/>
        <end position="111"/>
    </location>
</feature>
<evidence type="ECO:0000313" key="14">
    <source>
        <dbReference type="EMBL" id="KRL49779.1"/>
    </source>
</evidence>
<keyword evidence="9 12" id="KW-0812">Transmembrane</keyword>
<keyword evidence="8" id="KW-0598">Phosphotransferase system</keyword>
<gene>
    <name evidence="14" type="ORF">FD01_GL000036</name>
</gene>
<feature type="transmembrane region" description="Helical" evidence="12">
    <location>
        <begin position="50"/>
        <end position="69"/>
    </location>
</feature>
<proteinExistence type="predicted"/>
<dbReference type="InterPro" id="IPR036095">
    <property type="entry name" value="PTS_EIIB-like_sf"/>
</dbReference>
<keyword evidence="10 12" id="KW-1133">Transmembrane helix</keyword>
<dbReference type="Proteomes" id="UP000051790">
    <property type="component" value="Unassembled WGS sequence"/>
</dbReference>
<dbReference type="PANTHER" id="PTHR30181:SF2">
    <property type="entry name" value="PTS SYSTEM MANNITOL-SPECIFIC EIICBA COMPONENT"/>
    <property type="match status" value="1"/>
</dbReference>
<keyword evidence="15" id="KW-1185">Reference proteome</keyword>
<evidence type="ECO:0000256" key="3">
    <source>
        <dbReference type="ARBA" id="ARBA00022448"/>
    </source>
</evidence>
<evidence type="ECO:0000259" key="13">
    <source>
        <dbReference type="PROSITE" id="PS51104"/>
    </source>
</evidence>
<evidence type="ECO:0000256" key="5">
    <source>
        <dbReference type="ARBA" id="ARBA00022553"/>
    </source>
</evidence>
<comment type="subcellular location">
    <subcellularLocation>
        <location evidence="2">Cell membrane</location>
        <topology evidence="2">Multi-pass membrane protein</topology>
    </subcellularLocation>
</comment>
<keyword evidence="6" id="KW-0762">Sugar transport</keyword>
<dbReference type="InterPro" id="IPR050893">
    <property type="entry name" value="Sugar_PTS"/>
</dbReference>
<dbReference type="PROSITE" id="PS51104">
    <property type="entry name" value="PTS_EIIC_TYPE_2"/>
    <property type="match status" value="1"/>
</dbReference>
<keyword evidence="11 12" id="KW-0472">Membrane</keyword>
<dbReference type="InterPro" id="IPR013014">
    <property type="entry name" value="PTS_EIIC_2"/>
</dbReference>
<evidence type="ECO:0000256" key="12">
    <source>
        <dbReference type="SAM" id="Phobius"/>
    </source>
</evidence>
<evidence type="ECO:0000256" key="11">
    <source>
        <dbReference type="ARBA" id="ARBA00023136"/>
    </source>
</evidence>
<dbReference type="SUPFAM" id="SSF52794">
    <property type="entry name" value="PTS system IIB component-like"/>
    <property type="match status" value="1"/>
</dbReference>
<evidence type="ECO:0000256" key="9">
    <source>
        <dbReference type="ARBA" id="ARBA00022692"/>
    </source>
</evidence>
<keyword evidence="7" id="KW-0808">Transferase</keyword>
<comment type="function">
    <text evidence="1">The phosphoenolpyruvate-dependent sugar phosphotransferase system (sugar PTS), a major carbohydrate active transport system, catalyzes the phosphorylation of incoming sugar substrates concomitantly with their translocation across the cell membrane. The enzyme II CmtAB PTS system is involved in D-mannitol transport.</text>
</comment>
<keyword evidence="4" id="KW-1003">Cell membrane</keyword>
<dbReference type="PATRIC" id="fig|1423769.4.peg.41"/>